<dbReference type="InterPro" id="IPR001594">
    <property type="entry name" value="Palmitoyltrfase_DHHC"/>
</dbReference>
<evidence type="ECO:0000256" key="8">
    <source>
        <dbReference type="ARBA" id="ARBA00023315"/>
    </source>
</evidence>
<reference evidence="12 13" key="1">
    <citation type="journal article" date="2015" name="Sci. Rep.">
        <title>Genome of the facultative scuticociliatosis pathogen Pseudocohnilembus persalinus provides insight into its virulence through horizontal gene transfer.</title>
        <authorList>
            <person name="Xiong J."/>
            <person name="Wang G."/>
            <person name="Cheng J."/>
            <person name="Tian M."/>
            <person name="Pan X."/>
            <person name="Warren A."/>
            <person name="Jiang C."/>
            <person name="Yuan D."/>
            <person name="Miao W."/>
        </authorList>
    </citation>
    <scope>NUCLEOTIDE SEQUENCE [LARGE SCALE GENOMIC DNA]</scope>
    <source>
        <strain evidence="12">36N120E</strain>
    </source>
</reference>
<evidence type="ECO:0000256" key="1">
    <source>
        <dbReference type="ARBA" id="ARBA00004141"/>
    </source>
</evidence>
<dbReference type="GO" id="GO:0016020">
    <property type="term" value="C:membrane"/>
    <property type="evidence" value="ECO:0007669"/>
    <property type="project" value="UniProtKB-SubCell"/>
</dbReference>
<dbReference type="SMART" id="SM00916">
    <property type="entry name" value="L51_S25_CI-B8"/>
    <property type="match status" value="1"/>
</dbReference>
<feature type="transmembrane region" description="Helical" evidence="9">
    <location>
        <begin position="12"/>
        <end position="35"/>
    </location>
</feature>
<dbReference type="InterPro" id="IPR036249">
    <property type="entry name" value="Thioredoxin-like_sf"/>
</dbReference>
<protein>
    <recommendedName>
        <fullName evidence="9">Palmitoyltransferase</fullName>
        <ecNumber evidence="9">2.3.1.225</ecNumber>
    </recommendedName>
</protein>
<dbReference type="EMBL" id="LDAU01000103">
    <property type="protein sequence ID" value="KRX05905.1"/>
    <property type="molecule type" value="Genomic_DNA"/>
</dbReference>
<feature type="transmembrane region" description="Helical" evidence="9">
    <location>
        <begin position="175"/>
        <end position="201"/>
    </location>
</feature>
<evidence type="ECO:0000256" key="5">
    <source>
        <dbReference type="ARBA" id="ARBA00022989"/>
    </source>
</evidence>
<evidence type="ECO:0000313" key="13">
    <source>
        <dbReference type="Proteomes" id="UP000054937"/>
    </source>
</evidence>
<dbReference type="SUPFAM" id="SSF52833">
    <property type="entry name" value="Thioredoxin-like"/>
    <property type="match status" value="1"/>
</dbReference>
<name>A0A0V0QUJ1_PSEPJ</name>
<dbReference type="Pfam" id="PF05047">
    <property type="entry name" value="L51_S25_CI-B8"/>
    <property type="match status" value="1"/>
</dbReference>
<dbReference type="Proteomes" id="UP000054937">
    <property type="component" value="Unassembled WGS sequence"/>
</dbReference>
<feature type="region of interest" description="Disordered" evidence="10">
    <location>
        <begin position="290"/>
        <end position="309"/>
    </location>
</feature>
<evidence type="ECO:0000256" key="2">
    <source>
        <dbReference type="ARBA" id="ARBA00004173"/>
    </source>
</evidence>
<keyword evidence="7 9" id="KW-0472">Membrane</keyword>
<keyword evidence="8 9" id="KW-0012">Acyltransferase</keyword>
<dbReference type="Pfam" id="PF01529">
    <property type="entry name" value="DHHC"/>
    <property type="match status" value="1"/>
</dbReference>
<keyword evidence="3 9" id="KW-0808">Transferase</keyword>
<evidence type="ECO:0000256" key="3">
    <source>
        <dbReference type="ARBA" id="ARBA00022679"/>
    </source>
</evidence>
<evidence type="ECO:0000256" key="4">
    <source>
        <dbReference type="ARBA" id="ARBA00022692"/>
    </source>
</evidence>
<evidence type="ECO:0000313" key="12">
    <source>
        <dbReference type="EMBL" id="KRX05905.1"/>
    </source>
</evidence>
<accession>A0A0V0QUJ1</accession>
<comment type="catalytic activity">
    <reaction evidence="9">
        <text>L-cysteinyl-[protein] + hexadecanoyl-CoA = S-hexadecanoyl-L-cysteinyl-[protein] + CoA</text>
        <dbReference type="Rhea" id="RHEA:36683"/>
        <dbReference type="Rhea" id="RHEA-COMP:10131"/>
        <dbReference type="Rhea" id="RHEA-COMP:11032"/>
        <dbReference type="ChEBI" id="CHEBI:29950"/>
        <dbReference type="ChEBI" id="CHEBI:57287"/>
        <dbReference type="ChEBI" id="CHEBI:57379"/>
        <dbReference type="ChEBI" id="CHEBI:74151"/>
        <dbReference type="EC" id="2.3.1.225"/>
    </reaction>
</comment>
<dbReference type="PROSITE" id="PS50216">
    <property type="entry name" value="DHHC"/>
    <property type="match status" value="1"/>
</dbReference>
<evidence type="ECO:0000256" key="7">
    <source>
        <dbReference type="ARBA" id="ARBA00023136"/>
    </source>
</evidence>
<evidence type="ECO:0000256" key="10">
    <source>
        <dbReference type="SAM" id="MobiDB-lite"/>
    </source>
</evidence>
<sequence length="472" mass="55647">MAAGIMKQLNRYIYVIFILALLFILYFINIYLIWFQRFERGLFFYVYVVIFNILFFLLLWSMAQTMWTDPGKVPLYWGYFLDENENKKKRYCLICHIFKPERCHHCSACNRCVLNMDHHCPWITNCVGFNNRKFFILMLTYIMICDILAVFPMCYESYKIIEKIDQFFHGDDVEIYWFSNLLIICGTLLALAAVFVIGNFYKFHLTLVFNNSSTIENLDRKRQGSKSTGNQTNYDMGYYYNFVQVFGKDPIIWPFPFFTEMGKPVGDGVLWPQRYQEIEIDDDLENRTLNTRNNTVSNNNNNVNGSNNRQLINSHAANQNQMNSNSKIKNNNNHMVTSNNNQNMSDQSKFYQQSGTQPQNRFMQQQNNQNFTLNSQNYGYNSNSQFNSQHNGQVGYNSQLRNYVAKNYWNLKTQNPQFPFLVRECENTEPYIIARYDYGIEKKAFVAGVNEQEIDDVLKNLVDQASNVNKNL</sequence>
<dbReference type="FunCoup" id="A0A0V0QUJ1">
    <property type="interactions" value="48"/>
</dbReference>
<comment type="caution">
    <text evidence="12">The sequence shown here is derived from an EMBL/GenBank/DDBJ whole genome shotgun (WGS) entry which is preliminary data.</text>
</comment>
<dbReference type="InParanoid" id="A0A0V0QUJ1"/>
<dbReference type="InterPro" id="IPR007741">
    <property type="entry name" value="Ribosomal_mL43/mS25/NADH_DH"/>
</dbReference>
<dbReference type="GO" id="GO:0005739">
    <property type="term" value="C:mitochondrion"/>
    <property type="evidence" value="ECO:0007669"/>
    <property type="project" value="UniProtKB-SubCell"/>
</dbReference>
<feature type="transmembrane region" description="Helical" evidence="9">
    <location>
        <begin position="42"/>
        <end position="63"/>
    </location>
</feature>
<organism evidence="12 13">
    <name type="scientific">Pseudocohnilembus persalinus</name>
    <name type="common">Ciliate</name>
    <dbReference type="NCBI Taxonomy" id="266149"/>
    <lineage>
        <taxon>Eukaryota</taxon>
        <taxon>Sar</taxon>
        <taxon>Alveolata</taxon>
        <taxon>Ciliophora</taxon>
        <taxon>Intramacronucleata</taxon>
        <taxon>Oligohymenophorea</taxon>
        <taxon>Scuticociliatia</taxon>
        <taxon>Philasterida</taxon>
        <taxon>Pseudocohnilembidae</taxon>
        <taxon>Pseudocohnilembus</taxon>
    </lineage>
</organism>
<keyword evidence="13" id="KW-1185">Reference proteome</keyword>
<dbReference type="GO" id="GO:0019706">
    <property type="term" value="F:protein-cysteine S-palmitoyltransferase activity"/>
    <property type="evidence" value="ECO:0007669"/>
    <property type="project" value="UniProtKB-EC"/>
</dbReference>
<evidence type="ECO:0000259" key="11">
    <source>
        <dbReference type="SMART" id="SM00916"/>
    </source>
</evidence>
<comment type="domain">
    <text evidence="9">The DHHC domain is required for palmitoyltransferase activity.</text>
</comment>
<dbReference type="OMA" id="VAHINNM"/>
<keyword evidence="4 9" id="KW-0812">Transmembrane</keyword>
<comment type="similarity">
    <text evidence="9">Belongs to the DHHC palmitoyltransferase family.</text>
</comment>
<evidence type="ECO:0000256" key="6">
    <source>
        <dbReference type="ARBA" id="ARBA00023128"/>
    </source>
</evidence>
<dbReference type="PANTHER" id="PTHR12246">
    <property type="entry name" value="PALMITOYLTRANSFERASE ZDHHC16"/>
    <property type="match status" value="1"/>
</dbReference>
<proteinExistence type="inferred from homology"/>
<feature type="transmembrane region" description="Helical" evidence="9">
    <location>
        <begin position="134"/>
        <end position="155"/>
    </location>
</feature>
<keyword evidence="6" id="KW-0496">Mitochondrion</keyword>
<keyword evidence="5 9" id="KW-1133">Transmembrane helix</keyword>
<gene>
    <name evidence="12" type="ORF">PPERSA_03842</name>
</gene>
<dbReference type="OrthoDB" id="292726at2759"/>
<dbReference type="EC" id="2.3.1.225" evidence="9"/>
<dbReference type="AlphaFoldDB" id="A0A0V0QUJ1"/>
<dbReference type="Gene3D" id="3.40.30.10">
    <property type="entry name" value="Glutaredoxin"/>
    <property type="match status" value="1"/>
</dbReference>
<comment type="subcellular location">
    <subcellularLocation>
        <location evidence="1">Membrane</location>
        <topology evidence="1">Multi-pass membrane protein</topology>
    </subcellularLocation>
    <subcellularLocation>
        <location evidence="2">Mitochondrion</location>
    </subcellularLocation>
</comment>
<dbReference type="InterPro" id="IPR039859">
    <property type="entry name" value="PFA4/ZDH16/20/ERF2-like"/>
</dbReference>
<evidence type="ECO:0000256" key="9">
    <source>
        <dbReference type="RuleBase" id="RU079119"/>
    </source>
</evidence>
<feature type="domain" description="Ribosomal protein/NADH dehydrogenase" evidence="11">
    <location>
        <begin position="388"/>
        <end position="465"/>
    </location>
</feature>